<keyword evidence="4" id="KW-1185">Reference proteome</keyword>
<evidence type="ECO:0000256" key="1">
    <source>
        <dbReference type="ARBA" id="ARBA00010090"/>
    </source>
</evidence>
<protein>
    <submittedName>
        <fullName evidence="3">Uncharacterized protein</fullName>
    </submittedName>
</protein>
<feature type="transmembrane region" description="Helical" evidence="2">
    <location>
        <begin position="55"/>
        <end position="78"/>
    </location>
</feature>
<keyword evidence="2" id="KW-0812">Transmembrane</keyword>
<keyword evidence="2" id="KW-0472">Membrane</keyword>
<gene>
    <name evidence="3" type="ORF">WMY93_020867</name>
</gene>
<organism evidence="3 4">
    <name type="scientific">Mugilogobius chulae</name>
    <name type="common">yellowstripe goby</name>
    <dbReference type="NCBI Taxonomy" id="88201"/>
    <lineage>
        <taxon>Eukaryota</taxon>
        <taxon>Metazoa</taxon>
        <taxon>Chordata</taxon>
        <taxon>Craniata</taxon>
        <taxon>Vertebrata</taxon>
        <taxon>Euteleostomi</taxon>
        <taxon>Actinopterygii</taxon>
        <taxon>Neopterygii</taxon>
        <taxon>Teleostei</taxon>
        <taxon>Neoteleostei</taxon>
        <taxon>Acanthomorphata</taxon>
        <taxon>Gobiaria</taxon>
        <taxon>Gobiiformes</taxon>
        <taxon>Gobioidei</taxon>
        <taxon>Gobiidae</taxon>
        <taxon>Gobionellinae</taxon>
        <taxon>Mugilogobius</taxon>
    </lineage>
</organism>
<evidence type="ECO:0000256" key="2">
    <source>
        <dbReference type="SAM" id="Phobius"/>
    </source>
</evidence>
<sequence>MAKRGNRRSKDLIICWQKVISEFDEQKTKMIEIISELNKIFEKIKERKEGLDKKATTAGVISAGAGGVGAAVLASALAPVTGGFSLIVAGSAAAVGAAAAVAGVL</sequence>
<evidence type="ECO:0000313" key="4">
    <source>
        <dbReference type="Proteomes" id="UP001460270"/>
    </source>
</evidence>
<reference evidence="4" key="1">
    <citation type="submission" date="2024-04" db="EMBL/GenBank/DDBJ databases">
        <title>Salinicola lusitanus LLJ914,a marine bacterium isolated from the Okinawa Trough.</title>
        <authorList>
            <person name="Li J."/>
        </authorList>
    </citation>
    <scope>NUCLEOTIDE SEQUENCE [LARGE SCALE GENOMIC DNA]</scope>
</reference>
<comment type="similarity">
    <text evidence="1">Belongs to the apolipoprotein L family.</text>
</comment>
<dbReference type="Pfam" id="PF05461">
    <property type="entry name" value="ApoL"/>
    <property type="match status" value="1"/>
</dbReference>
<dbReference type="AlphaFoldDB" id="A0AAW0NDZ7"/>
<dbReference type="InterPro" id="IPR008405">
    <property type="entry name" value="ApoL"/>
</dbReference>
<dbReference type="GO" id="GO:0042157">
    <property type="term" value="P:lipoprotein metabolic process"/>
    <property type="evidence" value="ECO:0007669"/>
    <property type="project" value="InterPro"/>
</dbReference>
<feature type="transmembrane region" description="Helical" evidence="2">
    <location>
        <begin position="84"/>
        <end position="104"/>
    </location>
</feature>
<keyword evidence="2" id="KW-1133">Transmembrane helix</keyword>
<name>A0AAW0NDZ7_9GOBI</name>
<dbReference type="GO" id="GO:0006869">
    <property type="term" value="P:lipid transport"/>
    <property type="evidence" value="ECO:0007669"/>
    <property type="project" value="InterPro"/>
</dbReference>
<dbReference type="EMBL" id="JBBPFD010000015">
    <property type="protein sequence ID" value="KAK7895542.1"/>
    <property type="molecule type" value="Genomic_DNA"/>
</dbReference>
<evidence type="ECO:0000313" key="3">
    <source>
        <dbReference type="EMBL" id="KAK7895542.1"/>
    </source>
</evidence>
<dbReference type="GO" id="GO:0008289">
    <property type="term" value="F:lipid binding"/>
    <property type="evidence" value="ECO:0007669"/>
    <property type="project" value="InterPro"/>
</dbReference>
<comment type="caution">
    <text evidence="3">The sequence shown here is derived from an EMBL/GenBank/DDBJ whole genome shotgun (WGS) entry which is preliminary data.</text>
</comment>
<dbReference type="Proteomes" id="UP001460270">
    <property type="component" value="Unassembled WGS sequence"/>
</dbReference>
<accession>A0AAW0NDZ7</accession>
<proteinExistence type="inferred from homology"/>
<dbReference type="GO" id="GO:0005576">
    <property type="term" value="C:extracellular region"/>
    <property type="evidence" value="ECO:0007669"/>
    <property type="project" value="InterPro"/>
</dbReference>